<reference evidence="1 2" key="1">
    <citation type="journal article" date="2021" name="Sci. Rep.">
        <title>The distribution of antibiotic resistance genes in chicken gut microbiota commensals.</title>
        <authorList>
            <person name="Juricova H."/>
            <person name="Matiasovicova J."/>
            <person name="Kubasova T."/>
            <person name="Cejkova D."/>
            <person name="Rychlik I."/>
        </authorList>
    </citation>
    <scope>NUCLEOTIDE SEQUENCE [LARGE SCALE GENOMIC DNA]</scope>
    <source>
        <strain evidence="1 2">An574</strain>
    </source>
</reference>
<accession>A0ABS2GY38</accession>
<evidence type="ECO:0000313" key="1">
    <source>
        <dbReference type="EMBL" id="MBM6941205.1"/>
    </source>
</evidence>
<proteinExistence type="predicted"/>
<dbReference type="EMBL" id="JACJKU010000080">
    <property type="protein sequence ID" value="MBM6941205.1"/>
    <property type="molecule type" value="Genomic_DNA"/>
</dbReference>
<organism evidence="1 2">
    <name type="scientific">Limosilactobacillus coleohominis</name>
    <dbReference type="NCBI Taxonomy" id="181675"/>
    <lineage>
        <taxon>Bacteria</taxon>
        <taxon>Bacillati</taxon>
        <taxon>Bacillota</taxon>
        <taxon>Bacilli</taxon>
        <taxon>Lactobacillales</taxon>
        <taxon>Lactobacillaceae</taxon>
        <taxon>Limosilactobacillus</taxon>
    </lineage>
</organism>
<evidence type="ECO:0000313" key="2">
    <source>
        <dbReference type="Proteomes" id="UP000785625"/>
    </source>
</evidence>
<dbReference type="Proteomes" id="UP000785625">
    <property type="component" value="Unassembled WGS sequence"/>
</dbReference>
<protein>
    <submittedName>
        <fullName evidence="1">Transposase</fullName>
    </submittedName>
</protein>
<keyword evidence="2" id="KW-1185">Reference proteome</keyword>
<comment type="caution">
    <text evidence="1">The sequence shown here is derived from an EMBL/GenBank/DDBJ whole genome shotgun (WGS) entry which is preliminary data.</text>
</comment>
<gene>
    <name evidence="1" type="ORF">H5975_06975</name>
</gene>
<name>A0ABS2GY38_9LACO</name>
<sequence length="43" mass="4883">MCHSAVSQKIIFNAHIIADHVHVVVQAYRALQKIRIRVMNTGL</sequence>